<protein>
    <submittedName>
        <fullName evidence="1">Uncharacterized protein</fullName>
    </submittedName>
</protein>
<comment type="caution">
    <text evidence="1">The sequence shown here is derived from an EMBL/GenBank/DDBJ whole genome shotgun (WGS) entry which is preliminary data.</text>
</comment>
<name>A0A7D9ISB1_PARCT</name>
<evidence type="ECO:0000313" key="1">
    <source>
        <dbReference type="EMBL" id="CAB4013716.1"/>
    </source>
</evidence>
<gene>
    <name evidence="1" type="ORF">PACLA_8A032413</name>
</gene>
<reference evidence="1" key="1">
    <citation type="submission" date="2020-04" db="EMBL/GenBank/DDBJ databases">
        <authorList>
            <person name="Alioto T."/>
            <person name="Alioto T."/>
            <person name="Gomez Garrido J."/>
        </authorList>
    </citation>
    <scope>NUCLEOTIDE SEQUENCE</scope>
    <source>
        <strain evidence="1">A484AB</strain>
    </source>
</reference>
<proteinExistence type="predicted"/>
<evidence type="ECO:0000313" key="2">
    <source>
        <dbReference type="Proteomes" id="UP001152795"/>
    </source>
</evidence>
<dbReference type="AlphaFoldDB" id="A0A7D9ISB1"/>
<accession>A0A7D9ISB1</accession>
<organism evidence="1 2">
    <name type="scientific">Paramuricea clavata</name>
    <name type="common">Red gorgonian</name>
    <name type="synonym">Violescent sea-whip</name>
    <dbReference type="NCBI Taxonomy" id="317549"/>
    <lineage>
        <taxon>Eukaryota</taxon>
        <taxon>Metazoa</taxon>
        <taxon>Cnidaria</taxon>
        <taxon>Anthozoa</taxon>
        <taxon>Octocorallia</taxon>
        <taxon>Malacalcyonacea</taxon>
        <taxon>Plexauridae</taxon>
        <taxon>Paramuricea</taxon>
    </lineage>
</organism>
<dbReference type="EMBL" id="CACRXK020007994">
    <property type="protein sequence ID" value="CAB4013716.1"/>
    <property type="molecule type" value="Genomic_DNA"/>
</dbReference>
<dbReference type="Proteomes" id="UP001152795">
    <property type="component" value="Unassembled WGS sequence"/>
</dbReference>
<keyword evidence="2" id="KW-1185">Reference proteome</keyword>
<sequence>MKPLKVKDTKSIRNFVAAVRGFILRMVDVGASDEAKSKYVFADILAKLMAEDQRAYGKMKVKGKWEVVIQSKRCKKCLKTGHRHQQCSRKACDINSCRKSHNYQLHKDPKPNDKCNLKHNVYVTSFKPHGLEANKEVLFQLIVQELQMYQSKRLKCTALMDMLLKDLPWSIDSGSNQSLIRKEFADKLGLVGETKKMKMYATGGGIRIETEQNGDKLAPDLAINVINLFADSDQVKFPEAARILKDHTYVDDIAGLKTIPEKAKEVIHGIDAIFRNFTIKQVYR</sequence>